<dbReference type="STRING" id="342668.A0A1B8GF01"/>
<dbReference type="EMBL" id="KV460244">
    <property type="protein sequence ID" value="OBT94383.1"/>
    <property type="molecule type" value="Genomic_DNA"/>
</dbReference>
<name>A0A1B8GF01_9PEZI</name>
<proteinExistence type="predicted"/>
<dbReference type="AlphaFoldDB" id="A0A1B8GF01"/>
<evidence type="ECO:0000256" key="1">
    <source>
        <dbReference type="SAM" id="MobiDB-lite"/>
    </source>
</evidence>
<reference evidence="3" key="2">
    <citation type="journal article" date="2018" name="Nat. Commun.">
        <title>Extreme sensitivity to ultraviolet light in the fungal pathogen causing white-nose syndrome of bats.</title>
        <authorList>
            <person name="Palmer J.M."/>
            <person name="Drees K.P."/>
            <person name="Foster J.T."/>
            <person name="Lindner D.L."/>
        </authorList>
    </citation>
    <scope>NUCLEOTIDE SEQUENCE [LARGE SCALE GENOMIC DNA]</scope>
    <source>
        <strain evidence="3">UAMH 10579</strain>
    </source>
</reference>
<protein>
    <recommendedName>
        <fullName evidence="4">Insecticide toxin TcdB middle/N-terminal domain-containing protein</fullName>
    </recommendedName>
</protein>
<dbReference type="Gene3D" id="2.180.10.10">
    <property type="entry name" value="RHS repeat-associated core"/>
    <property type="match status" value="1"/>
</dbReference>
<accession>A0A1B8GF01</accession>
<dbReference type="RefSeq" id="XP_018128116.1">
    <property type="nucleotide sequence ID" value="XM_018277172.2"/>
</dbReference>
<gene>
    <name evidence="2" type="ORF">VE01_07739</name>
</gene>
<reference evidence="2 3" key="1">
    <citation type="submission" date="2016-03" db="EMBL/GenBank/DDBJ databases">
        <title>Comparative genomics of Pseudogymnoascus destructans, the fungus causing white-nose syndrome of bats.</title>
        <authorList>
            <person name="Palmer J.M."/>
            <person name="Drees K.P."/>
            <person name="Foster J.T."/>
            <person name="Lindner D.L."/>
        </authorList>
    </citation>
    <scope>NUCLEOTIDE SEQUENCE [LARGE SCALE GENOMIC DNA]</scope>
    <source>
        <strain evidence="2 3">UAMH 10579</strain>
    </source>
</reference>
<evidence type="ECO:0008006" key="4">
    <source>
        <dbReference type="Google" id="ProtNLM"/>
    </source>
</evidence>
<organism evidence="2 3">
    <name type="scientific">Pseudogymnoascus verrucosus</name>
    <dbReference type="NCBI Taxonomy" id="342668"/>
    <lineage>
        <taxon>Eukaryota</taxon>
        <taxon>Fungi</taxon>
        <taxon>Dikarya</taxon>
        <taxon>Ascomycota</taxon>
        <taxon>Pezizomycotina</taxon>
        <taxon>Leotiomycetes</taxon>
        <taxon>Thelebolales</taxon>
        <taxon>Thelebolaceae</taxon>
        <taxon>Pseudogymnoascus</taxon>
    </lineage>
</organism>
<evidence type="ECO:0000313" key="2">
    <source>
        <dbReference type="EMBL" id="OBT94383.1"/>
    </source>
</evidence>
<keyword evidence="3" id="KW-1185">Reference proteome</keyword>
<sequence length="891" mass="99077">MTSLLPVGQLESLGLPGQSYDLCLTPSILNVLNRNGTKLLPDAEVVFSETGGFLDYKNDGNLWSPSALVFYDPTANASPAVELASAQESFFSPQSIQNAFGASFIIRYDYYYLETSSTQDPLGNTLTGNLDYRTLRLQKITDENGNISQVAFDALGGAVGVAVMGKQGENRGDTLDGFRPNLTNDELDQYFADPTATGKTLLAGATSRVIYDVNSFYRRGPSVGMRSSHVVREAHLHDPAGKAIRIQVSIQFMDGNGQSIQEKASAEPDPANPGNASHRWRCSGWVALNNKALPVQVFEPFYTSSAALELNAIAGNSTIEVYDAGLGAWKSESWDANDTVLSSPDEDPDIAPLIKSLPTSRYLPTWYEQRDTRLLGAEEQAAAKKAALCNNTPTVSHMDSMDNAFLEVRMNEGGETTSTRSLYDIEGKVFRLVDAQGRIVSESIFEMSGLELNSKSMDFGPRYRVRFGYDILRRVTKRYILNSDERVSEYLDAKVVYREESQQPDPEFRNFRKKEYQVFDQAGTVTNLEFYFKGNLLREQRQFAKDYKSNLDWSDDTNIESEPDIYLNSTTYDALNRIVTTTTPDLSTLRTTFLPGSGLLGAIDVNLIGEQQGTNTVWTNFVTSDEYDAYSRRIVRLNGNPVQITDTYDPQTQNVTRSQVRSLAAGVEVYQDNAYTYDPVGNTTYVADAAHPPTFLRSGPVDAHLEFTYDALYRLTESTGREHVGQTRGNPPGPPSSPNLGPDANTDDNALAKYTESYSYDTCDNLISVRHQIGDPHYPGWKRTCQYNNPSALRDGRSTAKGNRLSSSTVGNRSENYRFDNHGNMVSTSFSNLSQMTWDCFNRLRSSSRQLLAVGNSETTWYVYDLDGNRVRKVTERASQRGAASRKLNEQ</sequence>
<feature type="region of interest" description="Disordered" evidence="1">
    <location>
        <begin position="720"/>
        <end position="748"/>
    </location>
</feature>
<evidence type="ECO:0000313" key="3">
    <source>
        <dbReference type="Proteomes" id="UP000091956"/>
    </source>
</evidence>
<dbReference type="Proteomes" id="UP000091956">
    <property type="component" value="Unassembled WGS sequence"/>
</dbReference>
<dbReference type="GeneID" id="28841125"/>